<gene>
    <name evidence="2" type="ORF">Tco_1078445</name>
</gene>
<dbReference type="EMBL" id="BQNB010019839">
    <property type="protein sequence ID" value="GJT89600.1"/>
    <property type="molecule type" value="Genomic_DNA"/>
</dbReference>
<dbReference type="Proteomes" id="UP001151760">
    <property type="component" value="Unassembled WGS sequence"/>
</dbReference>
<reference evidence="2" key="2">
    <citation type="submission" date="2022-01" db="EMBL/GenBank/DDBJ databases">
        <authorList>
            <person name="Yamashiro T."/>
            <person name="Shiraishi A."/>
            <person name="Satake H."/>
            <person name="Nakayama K."/>
        </authorList>
    </citation>
    <scope>NUCLEOTIDE SEQUENCE</scope>
</reference>
<accession>A0ABQ5HP16</accession>
<feature type="region of interest" description="Disordered" evidence="1">
    <location>
        <begin position="10"/>
        <end position="32"/>
    </location>
</feature>
<evidence type="ECO:0000313" key="3">
    <source>
        <dbReference type="Proteomes" id="UP001151760"/>
    </source>
</evidence>
<reference evidence="2" key="1">
    <citation type="journal article" date="2022" name="Int. J. Mol. Sci.">
        <title>Draft Genome of Tanacetum Coccineum: Genomic Comparison of Closely Related Tanacetum-Family Plants.</title>
        <authorList>
            <person name="Yamashiro T."/>
            <person name="Shiraishi A."/>
            <person name="Nakayama K."/>
            <person name="Satake H."/>
        </authorList>
    </citation>
    <scope>NUCLEOTIDE SEQUENCE</scope>
</reference>
<keyword evidence="3" id="KW-1185">Reference proteome</keyword>
<evidence type="ECO:0000256" key="1">
    <source>
        <dbReference type="SAM" id="MobiDB-lite"/>
    </source>
</evidence>
<protein>
    <submittedName>
        <fullName evidence="2">Uncharacterized protein</fullName>
    </submittedName>
</protein>
<comment type="caution">
    <text evidence="2">The sequence shown here is derived from an EMBL/GenBank/DDBJ whole genome shotgun (WGS) entry which is preliminary data.</text>
</comment>
<evidence type="ECO:0000313" key="2">
    <source>
        <dbReference type="EMBL" id="GJT89600.1"/>
    </source>
</evidence>
<proteinExistence type="predicted"/>
<organism evidence="2 3">
    <name type="scientific">Tanacetum coccineum</name>
    <dbReference type="NCBI Taxonomy" id="301880"/>
    <lineage>
        <taxon>Eukaryota</taxon>
        <taxon>Viridiplantae</taxon>
        <taxon>Streptophyta</taxon>
        <taxon>Embryophyta</taxon>
        <taxon>Tracheophyta</taxon>
        <taxon>Spermatophyta</taxon>
        <taxon>Magnoliopsida</taxon>
        <taxon>eudicotyledons</taxon>
        <taxon>Gunneridae</taxon>
        <taxon>Pentapetalae</taxon>
        <taxon>asterids</taxon>
        <taxon>campanulids</taxon>
        <taxon>Asterales</taxon>
        <taxon>Asteraceae</taxon>
        <taxon>Asteroideae</taxon>
        <taxon>Anthemideae</taxon>
        <taxon>Anthemidinae</taxon>
        <taxon>Tanacetum</taxon>
    </lineage>
</organism>
<sequence length="160" mass="18521">MDAFFEDIFANNVPTPPTQTTGPQPAQTTGPNNEFEELLSRWRSMLRIETGNRSLRKAFRENNEQPLKIGFDYEDLGTFHPLGNFSGMLNSLMGETVWPLPLACEWDEIPEAFKAHIYPTLERYFNLAEWYKNKNRIKADHYAKHTSPDEAKNHPLPPRV</sequence>
<feature type="compositionally biased region" description="Low complexity" evidence="1">
    <location>
        <begin position="18"/>
        <end position="31"/>
    </location>
</feature>
<name>A0ABQ5HP16_9ASTR</name>